<organism evidence="1">
    <name type="scientific">marine sediment metagenome</name>
    <dbReference type="NCBI Taxonomy" id="412755"/>
    <lineage>
        <taxon>unclassified sequences</taxon>
        <taxon>metagenomes</taxon>
        <taxon>ecological metagenomes</taxon>
    </lineage>
</organism>
<name>X1NA12_9ZZZZ</name>
<protein>
    <submittedName>
        <fullName evidence="1">Uncharacterized protein</fullName>
    </submittedName>
</protein>
<comment type="caution">
    <text evidence="1">The sequence shown here is derived from an EMBL/GenBank/DDBJ whole genome shotgun (WGS) entry which is preliminary data.</text>
</comment>
<proteinExistence type="predicted"/>
<accession>X1NA12</accession>
<evidence type="ECO:0000313" key="1">
    <source>
        <dbReference type="EMBL" id="GAI15464.1"/>
    </source>
</evidence>
<sequence>MLEKFRGDKRLSLFIAPLAPFLDPGSLGFEQSHRYGYRILFRTLEEHRQALLSPSWKYALNYETEWMTRQQIVDTTYEAMLRLNRLKAKYGVISKQMAEAGEQRLEAASEMIHRIDDILSSGNYPDEKLSHLKAEIDRINASPVSGKTELELPVGLVKIKPLHSLWSWLTER</sequence>
<reference evidence="1" key="1">
    <citation type="journal article" date="2014" name="Front. Microbiol.">
        <title>High frequency of phylogenetically diverse reductive dehalogenase-homologous genes in deep subseafloor sedimentary metagenomes.</title>
        <authorList>
            <person name="Kawai M."/>
            <person name="Futagami T."/>
            <person name="Toyoda A."/>
            <person name="Takaki Y."/>
            <person name="Nishi S."/>
            <person name="Hori S."/>
            <person name="Arai W."/>
            <person name="Tsubouchi T."/>
            <person name="Morono Y."/>
            <person name="Uchiyama I."/>
            <person name="Ito T."/>
            <person name="Fujiyama A."/>
            <person name="Inagaki F."/>
            <person name="Takami H."/>
        </authorList>
    </citation>
    <scope>NUCLEOTIDE SEQUENCE</scope>
    <source>
        <strain evidence="1">Expedition CK06-06</strain>
    </source>
</reference>
<dbReference type="AlphaFoldDB" id="X1NA12"/>
<dbReference type="EMBL" id="BARV01004103">
    <property type="protein sequence ID" value="GAI15464.1"/>
    <property type="molecule type" value="Genomic_DNA"/>
</dbReference>
<gene>
    <name evidence="1" type="ORF">S06H3_09354</name>
</gene>